<protein>
    <submittedName>
        <fullName evidence="1">Uncharacterized protein</fullName>
    </submittedName>
</protein>
<dbReference type="Proteomes" id="UP000053555">
    <property type="component" value="Unassembled WGS sequence"/>
</dbReference>
<gene>
    <name evidence="1" type="ORF">glysoja_043266</name>
</gene>
<dbReference type="AlphaFoldDB" id="A0A0B2P547"/>
<proteinExistence type="predicted"/>
<name>A0A0B2P547_GLYSO</name>
<dbReference type="EMBL" id="KN670079">
    <property type="protein sequence ID" value="KHN02818.1"/>
    <property type="molecule type" value="Genomic_DNA"/>
</dbReference>
<accession>A0A0B2P547</accession>
<sequence>MVRVLGTLAFHNITLISSGHLCYLGGEKLISSFLFFAVEARCIEE</sequence>
<organism evidence="1">
    <name type="scientific">Glycine soja</name>
    <name type="common">Wild soybean</name>
    <dbReference type="NCBI Taxonomy" id="3848"/>
    <lineage>
        <taxon>Eukaryota</taxon>
        <taxon>Viridiplantae</taxon>
        <taxon>Streptophyta</taxon>
        <taxon>Embryophyta</taxon>
        <taxon>Tracheophyta</taxon>
        <taxon>Spermatophyta</taxon>
        <taxon>Magnoliopsida</taxon>
        <taxon>eudicotyledons</taxon>
        <taxon>Gunneridae</taxon>
        <taxon>Pentapetalae</taxon>
        <taxon>rosids</taxon>
        <taxon>fabids</taxon>
        <taxon>Fabales</taxon>
        <taxon>Fabaceae</taxon>
        <taxon>Papilionoideae</taxon>
        <taxon>50 kb inversion clade</taxon>
        <taxon>NPAAA clade</taxon>
        <taxon>indigoferoid/millettioid clade</taxon>
        <taxon>Phaseoleae</taxon>
        <taxon>Glycine</taxon>
        <taxon>Glycine subgen. Soja</taxon>
    </lineage>
</organism>
<evidence type="ECO:0000313" key="1">
    <source>
        <dbReference type="EMBL" id="KHN02818.1"/>
    </source>
</evidence>
<reference evidence="1" key="1">
    <citation type="submission" date="2014-07" db="EMBL/GenBank/DDBJ databases">
        <title>Identification of a novel salt tolerance gene in wild soybean by whole-genome sequencing.</title>
        <authorList>
            <person name="Lam H.-M."/>
            <person name="Qi X."/>
            <person name="Li M.-W."/>
            <person name="Liu X."/>
            <person name="Xie M."/>
            <person name="Ni M."/>
            <person name="Xu X."/>
        </authorList>
    </citation>
    <scope>NUCLEOTIDE SEQUENCE [LARGE SCALE GENOMIC DNA]</scope>
    <source>
        <tissue evidence="1">Root</tissue>
    </source>
</reference>